<dbReference type="Proteomes" id="UP001153069">
    <property type="component" value="Unassembled WGS sequence"/>
</dbReference>
<dbReference type="Gene3D" id="1.20.5.260">
    <property type="entry name" value="Cytochrome b-c1 complex subunit 9"/>
    <property type="match status" value="1"/>
</dbReference>
<gene>
    <name evidence="2" type="ORF">SEMRO_88_G046540.1</name>
</gene>
<evidence type="ECO:0000313" key="2">
    <source>
        <dbReference type="EMBL" id="CAB9500634.1"/>
    </source>
</evidence>
<comment type="caution">
    <text evidence="2">The sequence shown here is derived from an EMBL/GenBank/DDBJ whole genome shotgun (WGS) entry which is preliminary data.</text>
</comment>
<feature type="compositionally biased region" description="Acidic residues" evidence="1">
    <location>
        <begin position="104"/>
        <end position="120"/>
    </location>
</feature>
<proteinExistence type="predicted"/>
<protein>
    <submittedName>
        <fullName evidence="2">Uncharacterized protein</fullName>
    </submittedName>
</protein>
<feature type="region of interest" description="Disordered" evidence="1">
    <location>
        <begin position="98"/>
        <end position="120"/>
    </location>
</feature>
<evidence type="ECO:0000313" key="3">
    <source>
        <dbReference type="Proteomes" id="UP001153069"/>
    </source>
</evidence>
<accession>A0A9N8DDH4</accession>
<dbReference type="GO" id="GO:0005739">
    <property type="term" value="C:mitochondrion"/>
    <property type="evidence" value="ECO:0007669"/>
    <property type="project" value="GOC"/>
</dbReference>
<keyword evidence="3" id="KW-1185">Reference proteome</keyword>
<dbReference type="GO" id="GO:0006122">
    <property type="term" value="P:mitochondrial electron transport, ubiquinol to cytochrome c"/>
    <property type="evidence" value="ECO:0007669"/>
    <property type="project" value="InterPro"/>
</dbReference>
<evidence type="ECO:0000256" key="1">
    <source>
        <dbReference type="SAM" id="MobiDB-lite"/>
    </source>
</evidence>
<sequence length="120" mass="13260">MNAPNMVFRAALLRSALRRATAGRKEVASRQLSSVTTSKAEPKPGFFGAWYNIFGSSTAGYATWLALGIVLGEAFTGSLTSTLWNLVNHGKTFETMDWSKFDPVDEEEEEDDDDDDDDDE</sequence>
<dbReference type="InterPro" id="IPR036656">
    <property type="entry name" value="QCR9_sf"/>
</dbReference>
<dbReference type="OrthoDB" id="44067at2759"/>
<dbReference type="AlphaFoldDB" id="A0A9N8DDH4"/>
<organism evidence="2 3">
    <name type="scientific">Seminavis robusta</name>
    <dbReference type="NCBI Taxonomy" id="568900"/>
    <lineage>
        <taxon>Eukaryota</taxon>
        <taxon>Sar</taxon>
        <taxon>Stramenopiles</taxon>
        <taxon>Ochrophyta</taxon>
        <taxon>Bacillariophyta</taxon>
        <taxon>Bacillariophyceae</taxon>
        <taxon>Bacillariophycidae</taxon>
        <taxon>Naviculales</taxon>
        <taxon>Naviculaceae</taxon>
        <taxon>Seminavis</taxon>
    </lineage>
</organism>
<dbReference type="EMBL" id="CAICTM010000087">
    <property type="protein sequence ID" value="CAB9500634.1"/>
    <property type="molecule type" value="Genomic_DNA"/>
</dbReference>
<name>A0A9N8DDH4_9STRA</name>
<dbReference type="GO" id="GO:0045275">
    <property type="term" value="C:respiratory chain complex III"/>
    <property type="evidence" value="ECO:0007669"/>
    <property type="project" value="InterPro"/>
</dbReference>
<reference evidence="2" key="1">
    <citation type="submission" date="2020-06" db="EMBL/GenBank/DDBJ databases">
        <authorList>
            <consortium name="Plant Systems Biology data submission"/>
        </authorList>
    </citation>
    <scope>NUCLEOTIDE SEQUENCE</scope>
    <source>
        <strain evidence="2">D6</strain>
    </source>
</reference>